<evidence type="ECO:0000313" key="4">
    <source>
        <dbReference type="EMBL" id="SHK77317.1"/>
    </source>
</evidence>
<dbReference type="InterPro" id="IPR036291">
    <property type="entry name" value="NAD(P)-bd_dom_sf"/>
</dbReference>
<dbReference type="SUPFAM" id="SSF50129">
    <property type="entry name" value="GroES-like"/>
    <property type="match status" value="1"/>
</dbReference>
<protein>
    <submittedName>
        <fullName evidence="4">NADPH2:quinone reductase</fullName>
    </submittedName>
</protein>
<feature type="domain" description="Alcohol dehydrogenase-like C-terminal" evidence="3">
    <location>
        <begin position="186"/>
        <end position="273"/>
    </location>
</feature>
<dbReference type="Gene3D" id="3.40.50.720">
    <property type="entry name" value="NAD(P)-binding Rossmann-like Domain"/>
    <property type="match status" value="1"/>
</dbReference>
<sequence length="374" mass="40034">MDRAAPLRTRRLLSRISDDGELHAWIEHCDVPPPGPGEITVRLEARPIHSSDMNVMFGPADFSRAMKSGTADAPEIRVPLRAGAMAGQKLRVGQLIEPGMEGAGTVLDTGEGAEHLAGNRVAVWGKSTYRDIQVFSASSCLELPDDVTLEDGAAAFVNPLTALGLLETAKAEGHKALINTAAASNIGHMLIRLCHEDGLALVSVVRRPELAAELRALGADHVVDTSADDADAQLVDAIGATGARLCFDAVGGKLTGRILECIETSARASMTQFSNYGSQDPRQCYIYGALDPSPIEIPRTAGLFWSCQGWLLFPYLETLGPEKTAELLARVRRGLGTTFRGQFSNRIELTDVLRLDAINTFFARGTGSKTLITG</sequence>
<evidence type="ECO:0000256" key="1">
    <source>
        <dbReference type="ARBA" id="ARBA00022857"/>
    </source>
</evidence>
<dbReference type="AlphaFoldDB" id="A0A1H0M3C2"/>
<dbReference type="SUPFAM" id="SSF51735">
    <property type="entry name" value="NAD(P)-binding Rossmann-fold domains"/>
    <property type="match status" value="1"/>
</dbReference>
<reference evidence="4 5" key="1">
    <citation type="submission" date="2016-11" db="EMBL/GenBank/DDBJ databases">
        <authorList>
            <person name="Varghese N."/>
            <person name="Submissions S."/>
        </authorList>
    </citation>
    <scope>NUCLEOTIDE SEQUENCE [LARGE SCALE GENOMIC DNA]</scope>
    <source>
        <strain evidence="4 5">DSM 29620</strain>
    </source>
</reference>
<dbReference type="PANTHER" id="PTHR48106">
    <property type="entry name" value="QUINONE OXIDOREDUCTASE PIG3-RELATED"/>
    <property type="match status" value="1"/>
</dbReference>
<accession>A0A1H0M3C2</accession>
<name>A0A1H0M3C2_9RHOB</name>
<dbReference type="InterPro" id="IPR013149">
    <property type="entry name" value="ADH-like_C"/>
</dbReference>
<dbReference type="RefSeq" id="WP_149789345.1">
    <property type="nucleotide sequence ID" value="NZ_FNIO01000009.1"/>
</dbReference>
<dbReference type="OrthoDB" id="8629910at2"/>
<dbReference type="PANTHER" id="PTHR48106:SF18">
    <property type="entry name" value="QUINONE OXIDOREDUCTASE PIG3"/>
    <property type="match status" value="1"/>
</dbReference>
<organism evidence="4 5">
    <name type="scientific">Lutimaribacter pacificus</name>
    <dbReference type="NCBI Taxonomy" id="391948"/>
    <lineage>
        <taxon>Bacteria</taxon>
        <taxon>Pseudomonadati</taxon>
        <taxon>Pseudomonadota</taxon>
        <taxon>Alphaproteobacteria</taxon>
        <taxon>Rhodobacterales</taxon>
        <taxon>Roseobacteraceae</taxon>
        <taxon>Lutimaribacter</taxon>
    </lineage>
</organism>
<dbReference type="Proteomes" id="UP000324252">
    <property type="component" value="Unassembled WGS sequence"/>
</dbReference>
<dbReference type="Pfam" id="PF00107">
    <property type="entry name" value="ADH_zinc_N"/>
    <property type="match status" value="1"/>
</dbReference>
<dbReference type="EMBL" id="FQZZ01000009">
    <property type="protein sequence ID" value="SHK77317.1"/>
    <property type="molecule type" value="Genomic_DNA"/>
</dbReference>
<gene>
    <name evidence="4" type="ORF">SAMN05444142_10935</name>
</gene>
<keyword evidence="2" id="KW-0560">Oxidoreductase</keyword>
<dbReference type="Gene3D" id="3.90.180.10">
    <property type="entry name" value="Medium-chain alcohol dehydrogenases, catalytic domain"/>
    <property type="match status" value="1"/>
</dbReference>
<proteinExistence type="predicted"/>
<evidence type="ECO:0000313" key="5">
    <source>
        <dbReference type="Proteomes" id="UP000324252"/>
    </source>
</evidence>
<keyword evidence="1" id="KW-0521">NADP</keyword>
<keyword evidence="5" id="KW-1185">Reference proteome</keyword>
<evidence type="ECO:0000259" key="3">
    <source>
        <dbReference type="Pfam" id="PF00107"/>
    </source>
</evidence>
<dbReference type="InterPro" id="IPR011032">
    <property type="entry name" value="GroES-like_sf"/>
</dbReference>
<evidence type="ECO:0000256" key="2">
    <source>
        <dbReference type="ARBA" id="ARBA00023002"/>
    </source>
</evidence>
<dbReference type="GO" id="GO:0016651">
    <property type="term" value="F:oxidoreductase activity, acting on NAD(P)H"/>
    <property type="evidence" value="ECO:0007669"/>
    <property type="project" value="TreeGrafter"/>
</dbReference>
<dbReference type="GO" id="GO:0070402">
    <property type="term" value="F:NADPH binding"/>
    <property type="evidence" value="ECO:0007669"/>
    <property type="project" value="TreeGrafter"/>
</dbReference>